<dbReference type="HAMAP" id="MF_01161">
    <property type="entry name" value="tRNA_Ile_lys_synt"/>
    <property type="match status" value="1"/>
</dbReference>
<dbReference type="AlphaFoldDB" id="A0A4Y6U9S1"/>
<keyword evidence="1 6" id="KW-0436">Ligase</keyword>
<comment type="subcellular location">
    <subcellularLocation>
        <location evidence="6">Cytoplasm</location>
    </subcellularLocation>
</comment>
<keyword evidence="3 6" id="KW-0547">Nucleotide-binding</keyword>
<keyword evidence="9" id="KW-1185">Reference proteome</keyword>
<dbReference type="KEGG" id="swf:E3E12_05815"/>
<dbReference type="GO" id="GO:0032267">
    <property type="term" value="F:tRNA(Ile)-lysidine synthase activity"/>
    <property type="evidence" value="ECO:0007669"/>
    <property type="project" value="UniProtKB-EC"/>
</dbReference>
<evidence type="ECO:0000256" key="1">
    <source>
        <dbReference type="ARBA" id="ARBA00022598"/>
    </source>
</evidence>
<evidence type="ECO:0000313" key="8">
    <source>
        <dbReference type="EMBL" id="QDH13780.1"/>
    </source>
</evidence>
<evidence type="ECO:0000256" key="6">
    <source>
        <dbReference type="HAMAP-Rule" id="MF_01161"/>
    </source>
</evidence>
<dbReference type="Proteomes" id="UP000318709">
    <property type="component" value="Chromosome"/>
</dbReference>
<protein>
    <recommendedName>
        <fullName evidence="6">tRNA(Ile)-lysidine synthase</fullName>
        <ecNumber evidence="6">6.3.4.19</ecNumber>
    </recommendedName>
    <alternativeName>
        <fullName evidence="6">tRNA(Ile)-2-lysyl-cytidine synthase</fullName>
    </alternativeName>
    <alternativeName>
        <fullName evidence="6">tRNA(Ile)-lysidine synthetase</fullName>
    </alternativeName>
</protein>
<comment type="similarity">
    <text evidence="6">Belongs to the tRNA(Ile)-lysidine synthase family.</text>
</comment>
<name>A0A4Y6U9S1_9PROT</name>
<keyword evidence="6" id="KW-0963">Cytoplasm</keyword>
<comment type="function">
    <text evidence="6">Ligates lysine onto the cytidine present at position 34 of the AUA codon-specific tRNA(Ile) that contains the anticodon CAU, in an ATP-dependent manner. Cytidine is converted to lysidine, thus changing the amino acid specificity of the tRNA from methionine to isoleucine.</text>
</comment>
<evidence type="ECO:0000256" key="5">
    <source>
        <dbReference type="ARBA" id="ARBA00048539"/>
    </source>
</evidence>
<dbReference type="GO" id="GO:0006400">
    <property type="term" value="P:tRNA modification"/>
    <property type="evidence" value="ECO:0007669"/>
    <property type="project" value="UniProtKB-UniRule"/>
</dbReference>
<dbReference type="RefSeq" id="WP_141443488.1">
    <property type="nucleotide sequence ID" value="NZ_CP038231.1"/>
</dbReference>
<dbReference type="OrthoDB" id="9807403at2"/>
<reference evidence="8 9" key="1">
    <citation type="submission" date="2019-03" db="EMBL/GenBank/DDBJ databases">
        <title>The complete genome sequence of Swingsia_sp. F3b2 LMG30590(T).</title>
        <authorList>
            <person name="Chua K.-O."/>
            <person name="Chan K.-G."/>
            <person name="See-Too W.-S."/>
        </authorList>
    </citation>
    <scope>NUCLEOTIDE SEQUENCE [LARGE SCALE GENOMIC DNA]</scope>
    <source>
        <strain evidence="8 9">F3b2</strain>
    </source>
</reference>
<dbReference type="GO" id="GO:0005524">
    <property type="term" value="F:ATP binding"/>
    <property type="evidence" value="ECO:0007669"/>
    <property type="project" value="UniProtKB-UniRule"/>
</dbReference>
<evidence type="ECO:0000313" key="9">
    <source>
        <dbReference type="Proteomes" id="UP000318709"/>
    </source>
</evidence>
<dbReference type="CDD" id="cd01992">
    <property type="entry name" value="TilS_N"/>
    <property type="match status" value="1"/>
</dbReference>
<dbReference type="PANTHER" id="PTHR43033:SF1">
    <property type="entry name" value="TRNA(ILE)-LYSIDINE SYNTHASE-RELATED"/>
    <property type="match status" value="1"/>
</dbReference>
<evidence type="ECO:0000259" key="7">
    <source>
        <dbReference type="Pfam" id="PF01171"/>
    </source>
</evidence>
<dbReference type="Pfam" id="PF01171">
    <property type="entry name" value="ATP_bind_3"/>
    <property type="match status" value="1"/>
</dbReference>
<dbReference type="SUPFAM" id="SSF52402">
    <property type="entry name" value="Adenine nucleotide alpha hydrolases-like"/>
    <property type="match status" value="1"/>
</dbReference>
<dbReference type="NCBIfam" id="TIGR02432">
    <property type="entry name" value="lysidine_TilS_N"/>
    <property type="match status" value="1"/>
</dbReference>
<feature type="binding site" evidence="6">
    <location>
        <begin position="39"/>
        <end position="44"/>
    </location>
    <ligand>
        <name>ATP</name>
        <dbReference type="ChEBI" id="CHEBI:30616"/>
    </ligand>
</feature>
<gene>
    <name evidence="6 8" type="primary">tilS</name>
    <name evidence="8" type="ORF">E3E12_05815</name>
</gene>
<dbReference type="Gene3D" id="3.40.50.620">
    <property type="entry name" value="HUPs"/>
    <property type="match status" value="1"/>
</dbReference>
<feature type="domain" description="tRNA(Ile)-lysidine/2-thiocytidine synthase N-terminal" evidence="7">
    <location>
        <begin position="35"/>
        <end position="207"/>
    </location>
</feature>
<evidence type="ECO:0000256" key="3">
    <source>
        <dbReference type="ARBA" id="ARBA00022741"/>
    </source>
</evidence>
<proteinExistence type="inferred from homology"/>
<dbReference type="InterPro" id="IPR011063">
    <property type="entry name" value="TilS/TtcA_N"/>
</dbReference>
<accession>A0A4Y6U9S1</accession>
<comment type="catalytic activity">
    <reaction evidence="5 6">
        <text>cytidine(34) in tRNA(Ile2) + L-lysine + ATP = lysidine(34) in tRNA(Ile2) + AMP + diphosphate + H(+)</text>
        <dbReference type="Rhea" id="RHEA:43744"/>
        <dbReference type="Rhea" id="RHEA-COMP:10625"/>
        <dbReference type="Rhea" id="RHEA-COMP:10670"/>
        <dbReference type="ChEBI" id="CHEBI:15378"/>
        <dbReference type="ChEBI" id="CHEBI:30616"/>
        <dbReference type="ChEBI" id="CHEBI:32551"/>
        <dbReference type="ChEBI" id="CHEBI:33019"/>
        <dbReference type="ChEBI" id="CHEBI:82748"/>
        <dbReference type="ChEBI" id="CHEBI:83665"/>
        <dbReference type="ChEBI" id="CHEBI:456215"/>
        <dbReference type="EC" id="6.3.4.19"/>
    </reaction>
</comment>
<dbReference type="InterPro" id="IPR014729">
    <property type="entry name" value="Rossmann-like_a/b/a_fold"/>
</dbReference>
<dbReference type="GO" id="GO:0005737">
    <property type="term" value="C:cytoplasm"/>
    <property type="evidence" value="ECO:0007669"/>
    <property type="project" value="UniProtKB-SubCell"/>
</dbReference>
<keyword evidence="2 6" id="KW-0819">tRNA processing</keyword>
<keyword evidence="4 6" id="KW-0067">ATP-binding</keyword>
<organism evidence="8 9">
    <name type="scientific">Formicincola oecophyllae</name>
    <dbReference type="NCBI Taxonomy" id="2558361"/>
    <lineage>
        <taxon>Bacteria</taxon>
        <taxon>Pseudomonadati</taxon>
        <taxon>Pseudomonadota</taxon>
        <taxon>Alphaproteobacteria</taxon>
        <taxon>Acetobacterales</taxon>
        <taxon>Acetobacteraceae</taxon>
        <taxon>Formicincola</taxon>
    </lineage>
</organism>
<evidence type="ECO:0000256" key="2">
    <source>
        <dbReference type="ARBA" id="ARBA00022694"/>
    </source>
</evidence>
<evidence type="ECO:0000256" key="4">
    <source>
        <dbReference type="ARBA" id="ARBA00022840"/>
    </source>
</evidence>
<dbReference type="InterPro" id="IPR012094">
    <property type="entry name" value="tRNA_Ile_lys_synt"/>
</dbReference>
<dbReference type="EC" id="6.3.4.19" evidence="6"/>
<dbReference type="EMBL" id="CP038231">
    <property type="protein sequence ID" value="QDH13780.1"/>
    <property type="molecule type" value="Genomic_DNA"/>
</dbReference>
<comment type="domain">
    <text evidence="6">The N-terminal region contains the highly conserved SGGXDS motif, predicted to be a P-loop motif involved in ATP binding.</text>
</comment>
<dbReference type="PANTHER" id="PTHR43033">
    <property type="entry name" value="TRNA(ILE)-LYSIDINE SYNTHASE-RELATED"/>
    <property type="match status" value="1"/>
</dbReference>
<dbReference type="InterPro" id="IPR012795">
    <property type="entry name" value="tRNA_Ile_lys_synt_N"/>
</dbReference>
<sequence length="456" mass="48975">MKPAVGDGSNLAGHFPTLLARMGGRVFWASGAPVGVAVSGGADSTALAWLAAHTLPSVKAFVVDHGLRPESGQEADQTLQCLKAMGVAARKLTLTGLPHQGLQANARQGRYRALEHACAEEGIVALMVAHHENDQLETWWMRHLHGTAVQGQAGMAPISLRGRCAVLRPLLSVKRDALRAHLRQHHVPWCEDPSNQNRAFKRVALRQDMTESEKRQAQLLGQVAQRGAGQLDRAMALWLARHATWHGEGWFTLGLEAALASAVGEAPLEGNQAVQAVRHMLRLVGGSTYPPPLVAVAALMVQGCGTLAGARLQAVPRGWQIMREGRARNAAWVPAHDGAYWDGRWRLSCPGRQLDAMVQNPAGQQLSVGALGGQAGWVRSLLGRGKRHVPLRVLETLPALWRYPASGVSQFTPPSQAVLVGLPRLGVLAGLAPVLPQFDFMWDSGAAITGNQLWPS</sequence>